<keyword evidence="2" id="KW-1185">Reference proteome</keyword>
<evidence type="ECO:0000313" key="2">
    <source>
        <dbReference type="Proteomes" id="UP001295684"/>
    </source>
</evidence>
<proteinExistence type="predicted"/>
<dbReference type="Proteomes" id="UP001295684">
    <property type="component" value="Unassembled WGS sequence"/>
</dbReference>
<accession>A0AAD1UM88</accession>
<sequence length="276" mass="31493">MGIIQKSREERVIFPNKVHKWTNYHKTSSLKKLREFSKTPSAAPDCLDACRGTYKGTLTELDILSKADIYKGRKCINMPQKIPFDELDLRKQRRIIKSLSRFEIIKAGQSPKRVRNQSLKQLRDGSYLQIKMASGENSLHNTLRSKNTNTHRDSMGISNQISAAKFSPVLNKGSLESSYSVAGSLKKSKNKDLSNEYQGSRKSNEQHTLVKEDNYKGIFKKALKVHADALAQESTQAFLRKRYYKNMVSNKTNTKKSLNSVYTKACIKCKKDTNYV</sequence>
<gene>
    <name evidence="1" type="ORF">ECRASSUSDP1_LOCUS11223</name>
</gene>
<dbReference type="EMBL" id="CAMPGE010011076">
    <property type="protein sequence ID" value="CAI2369918.1"/>
    <property type="molecule type" value="Genomic_DNA"/>
</dbReference>
<reference evidence="1" key="1">
    <citation type="submission" date="2023-07" db="EMBL/GenBank/DDBJ databases">
        <authorList>
            <consortium name="AG Swart"/>
            <person name="Singh M."/>
            <person name="Singh A."/>
            <person name="Seah K."/>
            <person name="Emmerich C."/>
        </authorList>
    </citation>
    <scope>NUCLEOTIDE SEQUENCE</scope>
    <source>
        <strain evidence="1">DP1</strain>
    </source>
</reference>
<organism evidence="1 2">
    <name type="scientific">Euplotes crassus</name>
    <dbReference type="NCBI Taxonomy" id="5936"/>
    <lineage>
        <taxon>Eukaryota</taxon>
        <taxon>Sar</taxon>
        <taxon>Alveolata</taxon>
        <taxon>Ciliophora</taxon>
        <taxon>Intramacronucleata</taxon>
        <taxon>Spirotrichea</taxon>
        <taxon>Hypotrichia</taxon>
        <taxon>Euplotida</taxon>
        <taxon>Euplotidae</taxon>
        <taxon>Moneuplotes</taxon>
    </lineage>
</organism>
<protein>
    <submittedName>
        <fullName evidence="1">Uncharacterized protein</fullName>
    </submittedName>
</protein>
<dbReference type="AlphaFoldDB" id="A0AAD1UM88"/>
<name>A0AAD1UM88_EUPCR</name>
<evidence type="ECO:0000313" key="1">
    <source>
        <dbReference type="EMBL" id="CAI2369918.1"/>
    </source>
</evidence>
<comment type="caution">
    <text evidence="1">The sequence shown here is derived from an EMBL/GenBank/DDBJ whole genome shotgun (WGS) entry which is preliminary data.</text>
</comment>